<reference evidence="3" key="2">
    <citation type="submission" date="2018-05" db="EMBL/GenBank/DDBJ databases">
        <title>OgluRS3 (Oryza glumaepatula Reference Sequence Version 3).</title>
        <authorList>
            <person name="Zhang J."/>
            <person name="Kudrna D."/>
            <person name="Lee S."/>
            <person name="Talag J."/>
            <person name="Welchert J."/>
            <person name="Wing R.A."/>
        </authorList>
    </citation>
    <scope>NUCLEOTIDE SEQUENCE [LARGE SCALE GENOMIC DNA]</scope>
</reference>
<dbReference type="SUPFAM" id="SSF81383">
    <property type="entry name" value="F-box domain"/>
    <property type="match status" value="2"/>
</dbReference>
<evidence type="ECO:0000259" key="2">
    <source>
        <dbReference type="PROSITE" id="PS50181"/>
    </source>
</evidence>
<feature type="region of interest" description="Disordered" evidence="1">
    <location>
        <begin position="1"/>
        <end position="41"/>
    </location>
</feature>
<dbReference type="AlphaFoldDB" id="A0A0E0A9W8"/>
<dbReference type="SMART" id="SM00256">
    <property type="entry name" value="FBOX"/>
    <property type="match status" value="2"/>
</dbReference>
<dbReference type="PROSITE" id="PS50181">
    <property type="entry name" value="FBOX"/>
    <property type="match status" value="1"/>
</dbReference>
<dbReference type="Gene3D" id="3.80.10.10">
    <property type="entry name" value="Ribonuclease Inhibitor"/>
    <property type="match status" value="1"/>
</dbReference>
<dbReference type="Gramene" id="OGLUM06G16590.3">
    <property type="protein sequence ID" value="OGLUM06G16590.3"/>
    <property type="gene ID" value="OGLUM06G16590"/>
</dbReference>
<dbReference type="InterPro" id="IPR053781">
    <property type="entry name" value="F-box_AtFBL13-like"/>
</dbReference>
<dbReference type="SUPFAM" id="SSF52047">
    <property type="entry name" value="RNI-like"/>
    <property type="match status" value="1"/>
</dbReference>
<dbReference type="Pfam" id="PF24758">
    <property type="entry name" value="LRR_At5g56370"/>
    <property type="match status" value="2"/>
</dbReference>
<dbReference type="EnsemblPlants" id="OGLUM06G16590.3">
    <property type="protein sequence ID" value="OGLUM06G16590.3"/>
    <property type="gene ID" value="OGLUM06G16590"/>
</dbReference>
<dbReference type="EnsemblPlants" id="OGLUM06G16590.4">
    <property type="protein sequence ID" value="OGLUM06G16590.4"/>
    <property type="gene ID" value="OGLUM06G16590"/>
</dbReference>
<feature type="domain" description="F-box" evidence="2">
    <location>
        <begin position="709"/>
        <end position="761"/>
    </location>
</feature>
<accession>A0A0E0A9W8</accession>
<dbReference type="PANTHER" id="PTHR32141">
    <property type="match status" value="1"/>
</dbReference>
<dbReference type="InterPro" id="IPR032675">
    <property type="entry name" value="LRR_dom_sf"/>
</dbReference>
<dbReference type="CDD" id="cd22160">
    <property type="entry name" value="F-box_AtFBL13-like"/>
    <property type="match status" value="2"/>
</dbReference>
<dbReference type="InterPro" id="IPR001810">
    <property type="entry name" value="F-box_dom"/>
</dbReference>
<evidence type="ECO:0000256" key="1">
    <source>
        <dbReference type="SAM" id="MobiDB-lite"/>
    </source>
</evidence>
<dbReference type="Proteomes" id="UP000026961">
    <property type="component" value="Chromosome 6"/>
</dbReference>
<evidence type="ECO:0000313" key="4">
    <source>
        <dbReference type="Proteomes" id="UP000026961"/>
    </source>
</evidence>
<evidence type="ECO:0000313" key="3">
    <source>
        <dbReference type="EnsemblPlants" id="OGLUM06G16590.4"/>
    </source>
</evidence>
<name>A0A0E0A9W8_9ORYZ</name>
<dbReference type="Pfam" id="PF00646">
    <property type="entry name" value="F-box"/>
    <property type="match status" value="2"/>
</dbReference>
<dbReference type="InterPro" id="IPR055411">
    <property type="entry name" value="LRR_FXL15/At3g58940/PEG3-like"/>
</dbReference>
<sequence length="1195" mass="132340">MHGSDIWPSNRNRQNTREAKRNPRCAAPQAPPPSTPFSSPLSVAAAAGRGAASLRAAAMDSMQTNMLHLMGLDETMKMVTKNVFSSLPDAPVSLHAPLAFAAAARRPRDGVDRTGALPVGILCDILSRLPARDAARTSALSTRWRRLWRSVPLVLADAHLKHTGPPPPPVSEIDQVDGLGGVLRRAVDGTRDVASAVSRALAAHPGPFRSVHVTCTRMDAHHAELALWLQLLAAKGVQELVLVHQASKLDAGVRLPATLFRCSSLTCLYIGFLRFPDVATIQRAGAFPHLRELGLCSLVMGVRDLALLLDRCPVLENLEIVGHRELVRLRVASHSLRCVELCESVVEEITVEHAARLERLMFWEICGVGGVIDEDGCSINMCTKIKIGHAPNLRFLGFLVPGMHELNIGNTIIKAGTKVSPKNMVRSVRVLGIQVKLFNHNEVKMLPIFLRCFPNVETLYIQCETTIHKPPGMLNPKFLQQTGPIDCLQKHIKKVIIREFRVHRSELDFVKFIAERGQVLEKIVIVLAQSYSSSADRLRSSMRTFMASVKLANEDCKVIVCESPFPSDGTAWCFQGAFNMSKDPFDINSTAYWARDKPASDIWPSDRNRQKNTSETLSLIFSHSLRLPQPQAPPLLHPPKPSPLPIRHIAAAAEAAMESMETNALQVLGLDDNMRMVTKNVYSSLPDPPVSLHAPLAFAAAAWPPRDGVDRISALPVDILRDILSRLPARDAARTSALSTRWRRLWRSAPLVLADAHLKHTGRAPGPDELDRTGGLLLRAMDGMRDVARMVSSALAAHPGPFRSVHITCTPMDAHRSELALWLQLLAARGVQELVFVNRASKFDTDVPFPATLFRCSSLTRLYIGFLRFPAVATVPRAASFPHLRELGLCSLIMGQRELAFLLDRCPVLENFEIVCHRELLRLRVASHSLRCVEVCMSIVEEITVEHAARLERLMFWETCGTGGVIDNVGGIIDMRTRVKIGHAPNLRVLGFLVPVMHELSIGNTDIRAGTKPTRRTMVPSVQMLGIQLKLFDNNQVRMLPSFLRCFPNVETLYIQSETTLSGNTTGKLNPKLLQETSPIECLQKHIKKVIMREFRMQRSELDFLKFIAERGQVLEKVVVVLTHTCSSSADRLRASLSTFMASTRLANEDCKLIVYESPFPIDATAWCFQGAFNMSKDPFDVSKCFKDGASCRAD</sequence>
<keyword evidence="4" id="KW-1185">Reference proteome</keyword>
<organism evidence="3">
    <name type="scientific">Oryza glumipatula</name>
    <dbReference type="NCBI Taxonomy" id="40148"/>
    <lineage>
        <taxon>Eukaryota</taxon>
        <taxon>Viridiplantae</taxon>
        <taxon>Streptophyta</taxon>
        <taxon>Embryophyta</taxon>
        <taxon>Tracheophyta</taxon>
        <taxon>Spermatophyta</taxon>
        <taxon>Magnoliopsida</taxon>
        <taxon>Liliopsida</taxon>
        <taxon>Poales</taxon>
        <taxon>Poaceae</taxon>
        <taxon>BOP clade</taxon>
        <taxon>Oryzoideae</taxon>
        <taxon>Oryzeae</taxon>
        <taxon>Oryzinae</taxon>
        <taxon>Oryza</taxon>
    </lineage>
</organism>
<reference evidence="3" key="1">
    <citation type="submission" date="2015-04" db="UniProtKB">
        <authorList>
            <consortium name="EnsemblPlants"/>
        </authorList>
    </citation>
    <scope>IDENTIFICATION</scope>
</reference>
<protein>
    <recommendedName>
        <fullName evidence="2">F-box domain-containing protein</fullName>
    </recommendedName>
</protein>
<proteinExistence type="predicted"/>
<dbReference type="STRING" id="40148.A0A0E0A9W8"/>
<dbReference type="InterPro" id="IPR006566">
    <property type="entry name" value="FBD"/>
</dbReference>
<dbReference type="InterPro" id="IPR055302">
    <property type="entry name" value="F-box_dom-containing"/>
</dbReference>
<dbReference type="PANTHER" id="PTHR32141:SF40">
    <property type="entry name" value="OS06G0492900 PROTEIN"/>
    <property type="match status" value="1"/>
</dbReference>
<dbReference type="InterPro" id="IPR036047">
    <property type="entry name" value="F-box-like_dom_sf"/>
</dbReference>
<dbReference type="Gramene" id="OGLUM06G16590.4">
    <property type="protein sequence ID" value="OGLUM06G16590.4"/>
    <property type="gene ID" value="OGLUM06G16590"/>
</dbReference>
<dbReference type="Gene3D" id="1.20.1280.50">
    <property type="match status" value="2"/>
</dbReference>
<dbReference type="Pfam" id="PF08387">
    <property type="entry name" value="FBD"/>
    <property type="match status" value="2"/>
</dbReference>